<dbReference type="GO" id="GO:0006298">
    <property type="term" value="P:mismatch repair"/>
    <property type="evidence" value="ECO:0007669"/>
    <property type="project" value="InterPro"/>
</dbReference>
<dbReference type="InterPro" id="IPR007696">
    <property type="entry name" value="DNA_mismatch_repair_MutS_core"/>
</dbReference>
<dbReference type="InterPro" id="IPR045076">
    <property type="entry name" value="MutS"/>
</dbReference>
<protein>
    <recommendedName>
        <fullName evidence="6">DNA mismatch repair proteins mutS family domain-containing protein</fullName>
    </recommendedName>
</protein>
<dbReference type="OrthoDB" id="29596at2759"/>
<keyword evidence="3" id="KW-0067">ATP-binding</keyword>
<organism evidence="7 8">
    <name type="scientific">Letharia columbiana</name>
    <dbReference type="NCBI Taxonomy" id="112416"/>
    <lineage>
        <taxon>Eukaryota</taxon>
        <taxon>Fungi</taxon>
        <taxon>Dikarya</taxon>
        <taxon>Ascomycota</taxon>
        <taxon>Pezizomycotina</taxon>
        <taxon>Lecanoromycetes</taxon>
        <taxon>OSLEUM clade</taxon>
        <taxon>Lecanoromycetidae</taxon>
        <taxon>Lecanorales</taxon>
        <taxon>Lecanorineae</taxon>
        <taxon>Parmeliaceae</taxon>
        <taxon>Letharia</taxon>
    </lineage>
</organism>
<feature type="region of interest" description="Disordered" evidence="5">
    <location>
        <begin position="1"/>
        <end position="68"/>
    </location>
</feature>
<dbReference type="RefSeq" id="XP_037163793.1">
    <property type="nucleotide sequence ID" value="XM_037309333.1"/>
</dbReference>
<dbReference type="InterPro" id="IPR000432">
    <property type="entry name" value="DNA_mismatch_repair_MutS_C"/>
</dbReference>
<dbReference type="Gene3D" id="1.10.1420.10">
    <property type="match status" value="1"/>
</dbReference>
<reference evidence="7 8" key="1">
    <citation type="journal article" date="2020" name="Genomics">
        <title>Complete, high-quality genomes from long-read metagenomic sequencing of two wolf lichen thalli reveals enigmatic genome architecture.</title>
        <authorList>
            <person name="McKenzie S.K."/>
            <person name="Walston R.F."/>
            <person name="Allen J.L."/>
        </authorList>
    </citation>
    <scope>NUCLEOTIDE SEQUENCE [LARGE SCALE GENOMIC DNA]</scope>
    <source>
        <strain evidence="7">WasteWater2</strain>
    </source>
</reference>
<name>A0A8H6L3Q3_9LECA</name>
<evidence type="ECO:0000313" key="7">
    <source>
        <dbReference type="EMBL" id="KAF6234396.1"/>
    </source>
</evidence>
<dbReference type="GO" id="GO:0030983">
    <property type="term" value="F:mismatched DNA binding"/>
    <property type="evidence" value="ECO:0007669"/>
    <property type="project" value="InterPro"/>
</dbReference>
<dbReference type="GO" id="GO:0005524">
    <property type="term" value="F:ATP binding"/>
    <property type="evidence" value="ECO:0007669"/>
    <property type="project" value="UniProtKB-KW"/>
</dbReference>
<gene>
    <name evidence="7" type="ORF">HO173_007429</name>
</gene>
<evidence type="ECO:0000256" key="1">
    <source>
        <dbReference type="ARBA" id="ARBA00006271"/>
    </source>
</evidence>
<evidence type="ECO:0000256" key="3">
    <source>
        <dbReference type="ARBA" id="ARBA00022840"/>
    </source>
</evidence>
<dbReference type="AlphaFoldDB" id="A0A8H6L3Q3"/>
<keyword evidence="4" id="KW-0238">DNA-binding</keyword>
<feature type="domain" description="DNA mismatch repair proteins mutS family" evidence="6">
    <location>
        <begin position="814"/>
        <end position="830"/>
    </location>
</feature>
<dbReference type="GO" id="GO:0051026">
    <property type="term" value="P:chiasma assembly"/>
    <property type="evidence" value="ECO:0007669"/>
    <property type="project" value="TreeGrafter"/>
</dbReference>
<dbReference type="PANTHER" id="PTHR11361">
    <property type="entry name" value="DNA MISMATCH REPAIR PROTEIN MUTS FAMILY MEMBER"/>
    <property type="match status" value="1"/>
</dbReference>
<comment type="caution">
    <text evidence="7">The sequence shown here is derived from an EMBL/GenBank/DDBJ whole genome shotgun (WGS) entry which is preliminary data.</text>
</comment>
<evidence type="ECO:0000256" key="5">
    <source>
        <dbReference type="SAM" id="MobiDB-lite"/>
    </source>
</evidence>
<dbReference type="PANTHER" id="PTHR11361:SF20">
    <property type="entry name" value="MUTS PROTEIN HOMOLOG 5"/>
    <property type="match status" value="1"/>
</dbReference>
<accession>A0A8H6L3Q3</accession>
<dbReference type="Pfam" id="PF00488">
    <property type="entry name" value="MutS_V"/>
    <property type="match status" value="1"/>
</dbReference>
<evidence type="ECO:0000256" key="2">
    <source>
        <dbReference type="ARBA" id="ARBA00022741"/>
    </source>
</evidence>
<proteinExistence type="inferred from homology"/>
<dbReference type="Pfam" id="PF05192">
    <property type="entry name" value="MutS_III"/>
    <property type="match status" value="1"/>
</dbReference>
<evidence type="ECO:0000259" key="6">
    <source>
        <dbReference type="PROSITE" id="PS00486"/>
    </source>
</evidence>
<evidence type="ECO:0000313" key="8">
    <source>
        <dbReference type="Proteomes" id="UP000578531"/>
    </source>
</evidence>
<dbReference type="GO" id="GO:0005634">
    <property type="term" value="C:nucleus"/>
    <property type="evidence" value="ECO:0007669"/>
    <property type="project" value="TreeGrafter"/>
</dbReference>
<dbReference type="SMART" id="SM00534">
    <property type="entry name" value="MUTSac"/>
    <property type="match status" value="1"/>
</dbReference>
<sequence>MIAAKRRRDGSITATPTVSQSNDARASSFVQSSPLRHYQRTKHPQQRPTKRVGLHLPGNNPGSSAPSFYVRPGYRHSSLSSVAASAVDVARENEIEGEQEEDSDPDEVIMCVDMRERGTVGCCYYESSTGSLHLVEDIQCGGLEMIGTLKLHIQPTVVILSMRVDETVERYFDPDGRSRGSANGDSDQFSLPYVLEIRPSQEFSYDAGKNKLINLRLFADGSPEISFITPADNDPYDDYGEGIGAGYTGRQGQLLRLSASIDIESRLTIGCAGALLTYVTRRKAVKYLPNDVNPGNSFRISTIEMFSLKGIMFVNADTLASLQILQSESNPNTHSQGPTNASSGSKEGLSVYGLFHHFARTPQGKYLLRQYFLRPSLDLNVINQRLETASVFLRPDNNGPMNGIVKSLGQIKNMRTVMIHLRKGISNGLSRGGGIKSGIWSSLRSFAFHTLQIRDALAEVNGMESLKIGTKILQKLDPHGLARIGRNVSGIVDFVASADMHRTVVKSGVSAELDNMKRTYDGIEDLLNLTSQEIAATIPAIFSLDLNVIFFPQIGFLISIPLNPDTGRGDWEGGEIQDQHWDRIFSTATRVYYKDFRMRELDETLGDMYAVICDKEIEIIHELGERVLEQEAMLNQASDICGELDSLLALAQGARSYKFSRPRITRNNVIQIKGGRHALQELTVPAYVPNDTFLVGGPGPPDPTEFQEVQAGNDEATREVFQKTIDSDALEGPSMLIMTGPNYSGKSVYLKQVALIVYMAHVGCFVPADRAIVGLTDKILTRIATRETVSRSQSAFMIDLQQVALAMTLTTHRSLVIIDEFGKGTDSSDGAGLACGVFEHFLGLGIDRPKVLGATHFHEIIENGFLQPRPSLTYGYMEVRLDREAKDLEDQVTYLYNFRAGRSNTSYGSCCATLNGVDATIVDRANYLLDISAKGEDLVIACAKISEKEENELKDAEEIARLFLIQDFRSLFTSVNGSQEARNILAKLI</sequence>
<feature type="compositionally biased region" description="Basic residues" evidence="5">
    <location>
        <begin position="37"/>
        <end position="53"/>
    </location>
</feature>
<dbReference type="SUPFAM" id="SSF52540">
    <property type="entry name" value="P-loop containing nucleoside triphosphate hydrolases"/>
    <property type="match status" value="1"/>
</dbReference>
<evidence type="ECO:0000256" key="4">
    <source>
        <dbReference type="ARBA" id="ARBA00023125"/>
    </source>
</evidence>
<keyword evidence="2" id="KW-0547">Nucleotide-binding</keyword>
<dbReference type="EMBL" id="JACCJC010000030">
    <property type="protein sequence ID" value="KAF6234396.1"/>
    <property type="molecule type" value="Genomic_DNA"/>
</dbReference>
<keyword evidence="8" id="KW-1185">Reference proteome</keyword>
<dbReference type="CDD" id="cd03281">
    <property type="entry name" value="ABC_MSH5_euk"/>
    <property type="match status" value="1"/>
</dbReference>
<comment type="similarity">
    <text evidence="1">Belongs to the DNA mismatch repair MutS family.</text>
</comment>
<dbReference type="Proteomes" id="UP000578531">
    <property type="component" value="Unassembled WGS sequence"/>
</dbReference>
<dbReference type="PROSITE" id="PS00486">
    <property type="entry name" value="DNA_MISMATCH_REPAIR_2"/>
    <property type="match status" value="1"/>
</dbReference>
<dbReference type="SUPFAM" id="SSF48334">
    <property type="entry name" value="DNA repair protein MutS, domain III"/>
    <property type="match status" value="1"/>
</dbReference>
<dbReference type="GO" id="GO:0140664">
    <property type="term" value="F:ATP-dependent DNA damage sensor activity"/>
    <property type="evidence" value="ECO:0007669"/>
    <property type="project" value="InterPro"/>
</dbReference>
<dbReference type="Gene3D" id="3.40.50.300">
    <property type="entry name" value="P-loop containing nucleotide triphosphate hydrolases"/>
    <property type="match status" value="1"/>
</dbReference>
<dbReference type="InterPro" id="IPR027417">
    <property type="entry name" value="P-loop_NTPase"/>
</dbReference>
<dbReference type="InterPro" id="IPR036187">
    <property type="entry name" value="DNA_mismatch_repair_MutS_sf"/>
</dbReference>
<dbReference type="GeneID" id="59289086"/>
<dbReference type="SMART" id="SM00533">
    <property type="entry name" value="MUTSd"/>
    <property type="match status" value="1"/>
</dbReference>
<feature type="compositionally biased region" description="Polar residues" evidence="5">
    <location>
        <begin position="12"/>
        <end position="34"/>
    </location>
</feature>